<name>A0A7U7J3C1_9GAMM</name>
<keyword evidence="8" id="KW-0653">Protein transport</keyword>
<dbReference type="InterPro" id="IPR012823">
    <property type="entry name" value="Flagell_FliJ"/>
</dbReference>
<keyword evidence="5" id="KW-1003">Cell membrane</keyword>
<evidence type="ECO:0000256" key="12">
    <source>
        <dbReference type="SAM" id="MobiDB-lite"/>
    </source>
</evidence>
<accession>A0A7U7J3C1</accession>
<dbReference type="NCBIfam" id="TIGR02473">
    <property type="entry name" value="flagell_FliJ"/>
    <property type="match status" value="1"/>
</dbReference>
<keyword evidence="9" id="KW-0472">Membrane</keyword>
<keyword evidence="13" id="KW-0969">Cilium</keyword>
<dbReference type="InterPro" id="IPR052570">
    <property type="entry name" value="FliJ"/>
</dbReference>
<feature type="region of interest" description="Disordered" evidence="12">
    <location>
        <begin position="120"/>
        <end position="141"/>
    </location>
</feature>
<organism evidence="13 14">
    <name type="scientific">Candidatus Contendobacter odensis Run_B_J11</name>
    <dbReference type="NCBI Taxonomy" id="1400861"/>
    <lineage>
        <taxon>Bacteria</taxon>
        <taxon>Pseudomonadati</taxon>
        <taxon>Pseudomonadota</taxon>
        <taxon>Gammaproteobacteria</taxon>
        <taxon>Candidatus Competibacteraceae</taxon>
        <taxon>Candidatus Contendibacter</taxon>
    </lineage>
</organism>
<gene>
    <name evidence="13" type="ORF">BN874_1530017</name>
</gene>
<dbReference type="OrthoDB" id="7063681at2"/>
<sequence length="155" mass="18079">MAAYSHPLQAAVQVAHSHEDRAARALAESQQRLLEQQNRLQQLLMFRSTYAGMFQTEGHDGISARRFQDYAVFLNNLDQGITQLQRQLERLQQDLSHQRLAWGQTHAKTKALEEVIERGRKEQLRREDHREQQDSDERNLRRPVVRLGLADVDDV</sequence>
<keyword evidence="14" id="KW-1185">Reference proteome</keyword>
<dbReference type="RefSeq" id="WP_051497451.1">
    <property type="nucleotide sequence ID" value="NZ_CBTK010000061.1"/>
</dbReference>
<evidence type="ECO:0000256" key="6">
    <source>
        <dbReference type="ARBA" id="ARBA00022500"/>
    </source>
</evidence>
<dbReference type="InterPro" id="IPR053716">
    <property type="entry name" value="Flag_assembly_chemotaxis_eff"/>
</dbReference>
<evidence type="ECO:0000256" key="2">
    <source>
        <dbReference type="ARBA" id="ARBA00010004"/>
    </source>
</evidence>
<evidence type="ECO:0000313" key="14">
    <source>
        <dbReference type="Proteomes" id="UP000019184"/>
    </source>
</evidence>
<evidence type="ECO:0000256" key="1">
    <source>
        <dbReference type="ARBA" id="ARBA00004413"/>
    </source>
</evidence>
<keyword evidence="6" id="KW-0145">Chemotaxis</keyword>
<comment type="caution">
    <text evidence="13">The sequence shown here is derived from an EMBL/GenBank/DDBJ whole genome shotgun (WGS) entry which is preliminary data.</text>
</comment>
<keyword evidence="13" id="KW-0282">Flagellum</keyword>
<evidence type="ECO:0000256" key="9">
    <source>
        <dbReference type="ARBA" id="ARBA00023136"/>
    </source>
</evidence>
<feature type="coiled-coil region" evidence="11">
    <location>
        <begin position="74"/>
        <end position="101"/>
    </location>
</feature>
<keyword evidence="11" id="KW-0175">Coiled coil</keyword>
<evidence type="ECO:0000256" key="3">
    <source>
        <dbReference type="ARBA" id="ARBA00020392"/>
    </source>
</evidence>
<dbReference type="EMBL" id="CBTK010000061">
    <property type="protein sequence ID" value="CDH44169.1"/>
    <property type="molecule type" value="Genomic_DNA"/>
</dbReference>
<keyword evidence="10" id="KW-1006">Bacterial flagellum protein export</keyword>
<feature type="compositionally biased region" description="Basic and acidic residues" evidence="12">
    <location>
        <begin position="120"/>
        <end position="140"/>
    </location>
</feature>
<comment type="subcellular location">
    <subcellularLocation>
        <location evidence="1">Cell membrane</location>
        <topology evidence="1">Peripheral membrane protein</topology>
        <orientation evidence="1">Cytoplasmic side</orientation>
    </subcellularLocation>
</comment>
<dbReference type="Proteomes" id="UP000019184">
    <property type="component" value="Unassembled WGS sequence"/>
</dbReference>
<dbReference type="GO" id="GO:0015031">
    <property type="term" value="P:protein transport"/>
    <property type="evidence" value="ECO:0007669"/>
    <property type="project" value="UniProtKB-KW"/>
</dbReference>
<evidence type="ECO:0000256" key="10">
    <source>
        <dbReference type="ARBA" id="ARBA00023225"/>
    </source>
</evidence>
<dbReference type="Pfam" id="PF02050">
    <property type="entry name" value="FliJ"/>
    <property type="match status" value="1"/>
</dbReference>
<dbReference type="GO" id="GO:0005886">
    <property type="term" value="C:plasma membrane"/>
    <property type="evidence" value="ECO:0007669"/>
    <property type="project" value="UniProtKB-SubCell"/>
</dbReference>
<dbReference type="Gene3D" id="1.10.287.1700">
    <property type="match status" value="1"/>
</dbReference>
<evidence type="ECO:0000256" key="5">
    <source>
        <dbReference type="ARBA" id="ARBA00022475"/>
    </source>
</evidence>
<keyword evidence="7" id="KW-1005">Bacterial flagellum biogenesis</keyword>
<dbReference type="PANTHER" id="PTHR38786">
    <property type="entry name" value="FLAGELLAR FLIJ PROTEIN"/>
    <property type="match status" value="1"/>
</dbReference>
<keyword evidence="4" id="KW-0813">Transport</keyword>
<evidence type="ECO:0000256" key="4">
    <source>
        <dbReference type="ARBA" id="ARBA00022448"/>
    </source>
</evidence>
<evidence type="ECO:0000256" key="11">
    <source>
        <dbReference type="SAM" id="Coils"/>
    </source>
</evidence>
<comment type="similarity">
    <text evidence="2">Belongs to the FliJ family.</text>
</comment>
<dbReference type="GO" id="GO:0071973">
    <property type="term" value="P:bacterial-type flagellum-dependent cell motility"/>
    <property type="evidence" value="ECO:0007669"/>
    <property type="project" value="InterPro"/>
</dbReference>
<evidence type="ECO:0000313" key="13">
    <source>
        <dbReference type="EMBL" id="CDH44169.1"/>
    </source>
</evidence>
<dbReference type="PANTHER" id="PTHR38786:SF1">
    <property type="entry name" value="FLAGELLAR FLIJ PROTEIN"/>
    <property type="match status" value="1"/>
</dbReference>
<evidence type="ECO:0000256" key="7">
    <source>
        <dbReference type="ARBA" id="ARBA00022795"/>
    </source>
</evidence>
<dbReference type="GO" id="GO:0009288">
    <property type="term" value="C:bacterial-type flagellum"/>
    <property type="evidence" value="ECO:0007669"/>
    <property type="project" value="InterPro"/>
</dbReference>
<reference evidence="13 14" key="1">
    <citation type="journal article" date="2014" name="ISME J.">
        <title>Candidatus Competibacter-lineage genomes retrieved from metagenomes reveal functional metabolic diversity.</title>
        <authorList>
            <person name="McIlroy S.J."/>
            <person name="Albertsen M."/>
            <person name="Andresen E.K."/>
            <person name="Saunders A.M."/>
            <person name="Kristiansen R."/>
            <person name="Stokholm-Bjerregaard M."/>
            <person name="Nielsen K.L."/>
            <person name="Nielsen P.H."/>
        </authorList>
    </citation>
    <scope>NUCLEOTIDE SEQUENCE [LARGE SCALE GENOMIC DNA]</scope>
    <source>
        <strain evidence="13 14">Run_B_J11</strain>
    </source>
</reference>
<proteinExistence type="inferred from homology"/>
<dbReference type="AlphaFoldDB" id="A0A7U7J3C1"/>
<keyword evidence="13" id="KW-0966">Cell projection</keyword>
<dbReference type="GO" id="GO:0006935">
    <property type="term" value="P:chemotaxis"/>
    <property type="evidence" value="ECO:0007669"/>
    <property type="project" value="UniProtKB-KW"/>
</dbReference>
<protein>
    <recommendedName>
        <fullName evidence="3">Flagellar FliJ protein</fullName>
    </recommendedName>
</protein>
<evidence type="ECO:0000256" key="8">
    <source>
        <dbReference type="ARBA" id="ARBA00022927"/>
    </source>
</evidence>
<dbReference type="GO" id="GO:0044781">
    <property type="term" value="P:bacterial-type flagellum organization"/>
    <property type="evidence" value="ECO:0007669"/>
    <property type="project" value="UniProtKB-KW"/>
</dbReference>